<name>A0A067SMT9_GALM3</name>
<dbReference type="EMBL" id="KL142389">
    <property type="protein sequence ID" value="KDR72236.1"/>
    <property type="molecule type" value="Genomic_DNA"/>
</dbReference>
<keyword evidence="1" id="KW-1133">Transmembrane helix</keyword>
<proteinExistence type="predicted"/>
<evidence type="ECO:0000256" key="1">
    <source>
        <dbReference type="SAM" id="Phobius"/>
    </source>
</evidence>
<protein>
    <submittedName>
        <fullName evidence="2">Uncharacterized protein</fullName>
    </submittedName>
</protein>
<accession>A0A067SMT9</accession>
<evidence type="ECO:0000313" key="2">
    <source>
        <dbReference type="EMBL" id="KDR72236.1"/>
    </source>
</evidence>
<feature type="transmembrane region" description="Helical" evidence="1">
    <location>
        <begin position="139"/>
        <end position="164"/>
    </location>
</feature>
<sequence length="215" mass="23991">MLIGMAAQGAATYCMFKYKFLRSNISKFSMHAAHVHNSDITASVILSMTFPTILLLLLNIEYFLLLFWPGKRFPRRYTTIKKWSMRGITVGMVATIVLSTVVVATRTATISGVDTATAQQLTALYFRPPFKYRSWAQNIVWLVLMWIAVVFNIVCAILMELAILHEEKNNSGLETDIVSNSDNASTETGTVAAMTQKEGMVKEPSELVIDEKGVL</sequence>
<organism evidence="2 3">
    <name type="scientific">Galerina marginata (strain CBS 339.88)</name>
    <dbReference type="NCBI Taxonomy" id="685588"/>
    <lineage>
        <taxon>Eukaryota</taxon>
        <taxon>Fungi</taxon>
        <taxon>Dikarya</taxon>
        <taxon>Basidiomycota</taxon>
        <taxon>Agaricomycotina</taxon>
        <taxon>Agaricomycetes</taxon>
        <taxon>Agaricomycetidae</taxon>
        <taxon>Agaricales</taxon>
        <taxon>Agaricineae</taxon>
        <taxon>Strophariaceae</taxon>
        <taxon>Galerina</taxon>
    </lineage>
</organism>
<dbReference type="AlphaFoldDB" id="A0A067SMT9"/>
<evidence type="ECO:0000313" key="3">
    <source>
        <dbReference type="Proteomes" id="UP000027222"/>
    </source>
</evidence>
<feature type="transmembrane region" description="Helical" evidence="1">
    <location>
        <begin position="88"/>
        <end position="105"/>
    </location>
</feature>
<gene>
    <name evidence="2" type="ORF">GALMADRAFT_143095</name>
</gene>
<dbReference type="OrthoDB" id="3596006at2759"/>
<keyword evidence="1" id="KW-0472">Membrane</keyword>
<feature type="transmembrane region" description="Helical" evidence="1">
    <location>
        <begin position="44"/>
        <end position="68"/>
    </location>
</feature>
<keyword evidence="3" id="KW-1185">Reference proteome</keyword>
<reference evidence="3" key="1">
    <citation type="journal article" date="2014" name="Proc. Natl. Acad. Sci. U.S.A.">
        <title>Extensive sampling of basidiomycete genomes demonstrates inadequacy of the white-rot/brown-rot paradigm for wood decay fungi.</title>
        <authorList>
            <person name="Riley R."/>
            <person name="Salamov A.A."/>
            <person name="Brown D.W."/>
            <person name="Nagy L.G."/>
            <person name="Floudas D."/>
            <person name="Held B.W."/>
            <person name="Levasseur A."/>
            <person name="Lombard V."/>
            <person name="Morin E."/>
            <person name="Otillar R."/>
            <person name="Lindquist E.A."/>
            <person name="Sun H."/>
            <person name="LaButti K.M."/>
            <person name="Schmutz J."/>
            <person name="Jabbour D."/>
            <person name="Luo H."/>
            <person name="Baker S.E."/>
            <person name="Pisabarro A.G."/>
            <person name="Walton J.D."/>
            <person name="Blanchette R.A."/>
            <person name="Henrissat B."/>
            <person name="Martin F."/>
            <person name="Cullen D."/>
            <person name="Hibbett D.S."/>
            <person name="Grigoriev I.V."/>
        </authorList>
    </citation>
    <scope>NUCLEOTIDE SEQUENCE [LARGE SCALE GENOMIC DNA]</scope>
    <source>
        <strain evidence="3">CBS 339.88</strain>
    </source>
</reference>
<dbReference type="HOGENOM" id="CLU_082451_1_0_1"/>
<keyword evidence="1" id="KW-0812">Transmembrane</keyword>
<dbReference type="Proteomes" id="UP000027222">
    <property type="component" value="Unassembled WGS sequence"/>
</dbReference>